<organism evidence="2 3">
    <name type="scientific">Pseudomonas fluorescens</name>
    <dbReference type="NCBI Taxonomy" id="294"/>
    <lineage>
        <taxon>Bacteria</taxon>
        <taxon>Pseudomonadati</taxon>
        <taxon>Pseudomonadota</taxon>
        <taxon>Gammaproteobacteria</taxon>
        <taxon>Pseudomonadales</taxon>
        <taxon>Pseudomonadaceae</taxon>
        <taxon>Pseudomonas</taxon>
    </lineage>
</organism>
<evidence type="ECO:0008006" key="4">
    <source>
        <dbReference type="Google" id="ProtNLM"/>
    </source>
</evidence>
<proteinExistence type="predicted"/>
<evidence type="ECO:0000313" key="3">
    <source>
        <dbReference type="Proteomes" id="UP000409037"/>
    </source>
</evidence>
<keyword evidence="1" id="KW-1133">Transmembrane helix</keyword>
<protein>
    <recommendedName>
        <fullName evidence="4">Transmembrane protein</fullName>
    </recommendedName>
</protein>
<dbReference type="EMBL" id="CABVHU010000001">
    <property type="protein sequence ID" value="VVN69922.1"/>
    <property type="molecule type" value="Genomic_DNA"/>
</dbReference>
<keyword evidence="1" id="KW-0472">Membrane</keyword>
<sequence length="185" mass="21141">MNRRQRIHETSMHPFVFRLLALGLVFIAIAVLVFSLYSLWEHVLPIYGRIQRNAPVVETPYLAFTMLMAPPALLLAIVGASIAAWTGKKFDPPNNSFLDNFSVLMMYLSVKTLTYVIPTVMILTTAILLYRDYSPCPKLLISGSAWQLFWVNQKNACFKPTRYINDHWPCKMIGSQEVCIRVDGR</sequence>
<gene>
    <name evidence="2" type="ORF">PS833_00343</name>
</gene>
<name>A0A5E6ZTW4_PSEFL</name>
<evidence type="ECO:0000313" key="2">
    <source>
        <dbReference type="EMBL" id="VVN69922.1"/>
    </source>
</evidence>
<reference evidence="2 3" key="1">
    <citation type="submission" date="2019-09" db="EMBL/GenBank/DDBJ databases">
        <authorList>
            <person name="Chandra G."/>
            <person name="Truman W A."/>
        </authorList>
    </citation>
    <scope>NUCLEOTIDE SEQUENCE [LARGE SCALE GENOMIC DNA]</scope>
    <source>
        <strain evidence="2">PS833</strain>
    </source>
</reference>
<feature type="transmembrane region" description="Helical" evidence="1">
    <location>
        <begin position="15"/>
        <end position="40"/>
    </location>
</feature>
<feature type="transmembrane region" description="Helical" evidence="1">
    <location>
        <begin position="61"/>
        <end position="85"/>
    </location>
</feature>
<dbReference type="Proteomes" id="UP000409037">
    <property type="component" value="Unassembled WGS sequence"/>
</dbReference>
<dbReference type="AlphaFoldDB" id="A0A5E6ZTW4"/>
<evidence type="ECO:0000256" key="1">
    <source>
        <dbReference type="SAM" id="Phobius"/>
    </source>
</evidence>
<accession>A0A5E6ZTW4</accession>
<keyword evidence="1" id="KW-0812">Transmembrane</keyword>
<feature type="transmembrane region" description="Helical" evidence="1">
    <location>
        <begin position="105"/>
        <end position="130"/>
    </location>
</feature>